<keyword evidence="3" id="KW-1185">Reference proteome</keyword>
<evidence type="ECO:0000313" key="2">
    <source>
        <dbReference type="EMBL" id="ADV48582.1"/>
    </source>
</evidence>
<evidence type="ECO:0008006" key="4">
    <source>
        <dbReference type="Google" id="ProtNLM"/>
    </source>
</evidence>
<evidence type="ECO:0000313" key="3">
    <source>
        <dbReference type="Proteomes" id="UP000008634"/>
    </source>
</evidence>
<accession>E6X7Y4</accession>
<dbReference type="EMBL" id="CP002453">
    <property type="protein sequence ID" value="ADV48582.1"/>
    <property type="molecule type" value="Genomic_DNA"/>
</dbReference>
<dbReference type="PROSITE" id="PS51257">
    <property type="entry name" value="PROKAR_LIPOPROTEIN"/>
    <property type="match status" value="1"/>
</dbReference>
<evidence type="ECO:0000256" key="1">
    <source>
        <dbReference type="SAM" id="SignalP"/>
    </source>
</evidence>
<proteinExistence type="predicted"/>
<protein>
    <recommendedName>
        <fullName evidence="4">Lipoprotein</fullName>
    </recommendedName>
</protein>
<reference evidence="2 3" key="1">
    <citation type="journal article" date="2010" name="Stand. Genomic Sci.">
        <title>Complete genome sequence of Cellulophaga algicola type strain (IC166).</title>
        <authorList>
            <person name="Abt B."/>
            <person name="Lu M."/>
            <person name="Misra M."/>
            <person name="Han C."/>
            <person name="Nolan M."/>
            <person name="Lucas S."/>
            <person name="Hammon N."/>
            <person name="Deshpande S."/>
            <person name="Cheng J.F."/>
            <person name="Tapia R."/>
            <person name="Goodwin L."/>
            <person name="Pitluck S."/>
            <person name="Liolios K."/>
            <person name="Pagani I."/>
            <person name="Ivanova N."/>
            <person name="Mavromatis K."/>
            <person name="Ovchinikova G."/>
            <person name="Pati A."/>
            <person name="Chen A."/>
            <person name="Palaniappan K."/>
            <person name="Land M."/>
            <person name="Hauser L."/>
            <person name="Chang Y.J."/>
            <person name="Jeffries C.D."/>
            <person name="Detter J.C."/>
            <person name="Brambilla E."/>
            <person name="Rohde M."/>
            <person name="Tindall B.J."/>
            <person name="Goker M."/>
            <person name="Woyke T."/>
            <person name="Bristow J."/>
            <person name="Eisen J.A."/>
            <person name="Markowitz V."/>
            <person name="Hugenholtz P."/>
            <person name="Kyrpides N.C."/>
            <person name="Klenk H.P."/>
            <person name="Lapidus A."/>
        </authorList>
    </citation>
    <scope>NUCLEOTIDE SEQUENCE [LARGE SCALE GENOMIC DNA]</scope>
    <source>
        <strain evidence="3">DSM 14237 / IC166 / ACAM 630</strain>
    </source>
</reference>
<feature type="signal peptide" evidence="1">
    <location>
        <begin position="1"/>
        <end position="21"/>
    </location>
</feature>
<dbReference type="AlphaFoldDB" id="E6X7Y4"/>
<keyword evidence="1" id="KW-0732">Signal</keyword>
<dbReference type="Proteomes" id="UP000008634">
    <property type="component" value="Chromosome"/>
</dbReference>
<feature type="chain" id="PRO_5003215026" description="Lipoprotein" evidence="1">
    <location>
        <begin position="22"/>
        <end position="240"/>
    </location>
</feature>
<dbReference type="eggNOG" id="ENOG502Z9ZV">
    <property type="taxonomic scope" value="Bacteria"/>
</dbReference>
<sequence>MQFYRSMKQLLIFAFIVTFLACNSKQNNSTTEIKNENPKVQLQKKLNGKEVVDGLEELNYFILTDSLELDKVKADFEKAYTDLNFFQGPMRAETLDFMDNRYFWVDCEELFEVGGLTEYLGQVQRTFKKLGLQLEYGNEQSLQDQTNWKHTIEINGNEYAAFDGQFSDIDWGIAYVNFIEMLNVELKLQGSSEQFYPINCANDGSFVLLTVQQLSFVNSHYPNNMEHPTTMSNWKNGVGL</sequence>
<gene>
    <name evidence="2" type="ordered locus">Celal_1267</name>
</gene>
<dbReference type="HOGENOM" id="CLU_1183325_0_0_10"/>
<dbReference type="KEGG" id="cao:Celal_1267"/>
<organism evidence="2 3">
    <name type="scientific">Cellulophaga algicola (strain DSM 14237 / IC166 / ACAM 630)</name>
    <dbReference type="NCBI Taxonomy" id="688270"/>
    <lineage>
        <taxon>Bacteria</taxon>
        <taxon>Pseudomonadati</taxon>
        <taxon>Bacteroidota</taxon>
        <taxon>Flavobacteriia</taxon>
        <taxon>Flavobacteriales</taxon>
        <taxon>Flavobacteriaceae</taxon>
        <taxon>Cellulophaga</taxon>
    </lineage>
</organism>
<name>E6X7Y4_CELAD</name>